<feature type="transmembrane region" description="Helical" evidence="1">
    <location>
        <begin position="187"/>
        <end position="207"/>
    </location>
</feature>
<evidence type="ECO:0000313" key="3">
    <source>
        <dbReference type="Proteomes" id="UP000191931"/>
    </source>
</evidence>
<organism evidence="2 3">
    <name type="scientific">Desulfamplus magnetovallimortis</name>
    <dbReference type="NCBI Taxonomy" id="1246637"/>
    <lineage>
        <taxon>Bacteria</taxon>
        <taxon>Pseudomonadati</taxon>
        <taxon>Thermodesulfobacteriota</taxon>
        <taxon>Desulfobacteria</taxon>
        <taxon>Desulfobacterales</taxon>
        <taxon>Desulfobacteraceae</taxon>
        <taxon>Desulfamplus</taxon>
    </lineage>
</organism>
<feature type="transmembrane region" description="Helical" evidence="1">
    <location>
        <begin position="155"/>
        <end position="180"/>
    </location>
</feature>
<keyword evidence="1" id="KW-1133">Transmembrane helix</keyword>
<dbReference type="Pfam" id="PF16949">
    <property type="entry name" value="ABC_tran_2"/>
    <property type="match status" value="1"/>
</dbReference>
<feature type="transmembrane region" description="Helical" evidence="1">
    <location>
        <begin position="332"/>
        <end position="349"/>
    </location>
</feature>
<feature type="transmembrane region" description="Helical" evidence="1">
    <location>
        <begin position="260"/>
        <end position="283"/>
    </location>
</feature>
<feature type="transmembrane region" description="Helical" evidence="1">
    <location>
        <begin position="445"/>
        <end position="471"/>
    </location>
</feature>
<feature type="transmembrane region" description="Helical" evidence="1">
    <location>
        <begin position="125"/>
        <end position="143"/>
    </location>
</feature>
<keyword evidence="1" id="KW-0472">Membrane</keyword>
<feature type="transmembrane region" description="Helical" evidence="1">
    <location>
        <begin position="31"/>
        <end position="50"/>
    </location>
</feature>
<proteinExistence type="predicted"/>
<evidence type="ECO:0000256" key="1">
    <source>
        <dbReference type="SAM" id="Phobius"/>
    </source>
</evidence>
<keyword evidence="1" id="KW-0812">Transmembrane</keyword>
<evidence type="ECO:0000313" key="2">
    <source>
        <dbReference type="EMBL" id="SLM29424.1"/>
    </source>
</evidence>
<dbReference type="RefSeq" id="WP_080806409.1">
    <property type="nucleotide sequence ID" value="NZ_LT828553.1"/>
</dbReference>
<dbReference type="STRING" id="1246637.MTBBW1_1790049"/>
<gene>
    <name evidence="2" type="ORF">MTBBW1_1790049</name>
</gene>
<dbReference type="EMBL" id="FWEV01000089">
    <property type="protein sequence ID" value="SLM29424.1"/>
    <property type="molecule type" value="Genomic_DNA"/>
</dbReference>
<protein>
    <recommendedName>
        <fullName evidence="4">ABC-2 type transport system permease protein</fullName>
    </recommendedName>
</protein>
<keyword evidence="3" id="KW-1185">Reference proteome</keyword>
<name>A0A1W1HA97_9BACT</name>
<evidence type="ECO:0008006" key="4">
    <source>
        <dbReference type="Google" id="ProtNLM"/>
    </source>
</evidence>
<dbReference type="OrthoDB" id="56319at2"/>
<sequence>MQDILTLLKPRFQSVYNQGRISSGGIGKYKYLFITLLGIIFWGGALYISLRVLRYFSNIEDLGNILAWKLLSMVIITIFSLLIFSSILNSLSKLYLAKDLKLVHAMPVSSYKIFMARWIETTLDSSWMVILYTLPVFVAYGWIHTTGISFYPVMLLSLVLLALAASSIGAIVVMIAVVLVPASRIRTIFVFLGLSLFIMLYIALRILRPERMVDPEVFSVTLFYIKSMSTPSSPFLPSTWCYDALMAAIEGFSGVACFHMLLALSFSVFMGFVLMAVADILYFNGVSRAQTSAARLFSARRLDLPLIKRLSGPVRALVDKEIKTFFRDQTQWSQLFLIAALIGIYIYNFKVLPLDKAPIRTLYLQNMLSFLNMGLAFFVLTAITGRFAFPAVNMEGESIWIIRSGPVSLRSFLWIKYMIYLFPLLIMTLVLIIGTNLLLDVVPFMMALSCINTLLMVPGVVALGIGFGAAFPSFKSENPAQTITSYGGMIFMILSAAFIGAVIVLQAGPVYHILRSQFKSRAYSTFDITWMIFSFGAALVICILVTFLPMRYGEKKLSKSLFES</sequence>
<feature type="transmembrane region" description="Helical" evidence="1">
    <location>
        <begin position="70"/>
        <end position="91"/>
    </location>
</feature>
<accession>A0A1W1HA97</accession>
<dbReference type="Proteomes" id="UP000191931">
    <property type="component" value="Unassembled WGS sequence"/>
</dbReference>
<feature type="transmembrane region" description="Helical" evidence="1">
    <location>
        <begin position="528"/>
        <end position="550"/>
    </location>
</feature>
<reference evidence="2 3" key="1">
    <citation type="submission" date="2017-03" db="EMBL/GenBank/DDBJ databases">
        <authorList>
            <person name="Afonso C.L."/>
            <person name="Miller P.J."/>
            <person name="Scott M.A."/>
            <person name="Spackman E."/>
            <person name="Goraichik I."/>
            <person name="Dimitrov K.M."/>
            <person name="Suarez D.L."/>
            <person name="Swayne D.E."/>
        </authorList>
    </citation>
    <scope>NUCLEOTIDE SEQUENCE [LARGE SCALE GENOMIC DNA]</scope>
    <source>
        <strain evidence="2">PRJEB14757</strain>
    </source>
</reference>
<dbReference type="AlphaFoldDB" id="A0A1W1HA97"/>
<feature type="transmembrane region" description="Helical" evidence="1">
    <location>
        <begin position="369"/>
        <end position="389"/>
    </location>
</feature>
<feature type="transmembrane region" description="Helical" evidence="1">
    <location>
        <begin position="483"/>
        <end position="508"/>
    </location>
</feature>
<feature type="transmembrane region" description="Helical" evidence="1">
    <location>
        <begin position="417"/>
        <end position="439"/>
    </location>
</feature>
<dbReference type="InterPro" id="IPR031599">
    <property type="entry name" value="ABC_tran_2"/>
</dbReference>